<sequence>MADKTTLECTKHGLRFEQFDDWADMKDSPVPQCYMCAHEQHQSTRRELAEVTRQRDLLLGAIEVKLSLPVTPDRSLRHD</sequence>
<evidence type="ECO:0000313" key="1">
    <source>
        <dbReference type="EMBL" id="MBN7822566.1"/>
    </source>
</evidence>
<dbReference type="Proteomes" id="UP000663992">
    <property type="component" value="Unassembled WGS sequence"/>
</dbReference>
<dbReference type="RefSeq" id="WP_206596477.1">
    <property type="nucleotide sequence ID" value="NZ_JAFKCS010000099.1"/>
</dbReference>
<reference evidence="1 2" key="1">
    <citation type="submission" date="2021-03" db="EMBL/GenBank/DDBJ databases">
        <title>novel species isolated from a fishpond in China.</title>
        <authorList>
            <person name="Lu H."/>
            <person name="Cai Z."/>
        </authorList>
    </citation>
    <scope>NUCLEOTIDE SEQUENCE [LARGE SCALE GENOMIC DNA]</scope>
    <source>
        <strain evidence="1 2">Y57</strain>
    </source>
</reference>
<name>A0ABS3D1R5_9ALTE</name>
<proteinExistence type="predicted"/>
<protein>
    <submittedName>
        <fullName evidence="1">Uncharacterized protein</fullName>
    </submittedName>
</protein>
<comment type="caution">
    <text evidence="1">The sequence shown here is derived from an EMBL/GenBank/DDBJ whole genome shotgun (WGS) entry which is preliminary data.</text>
</comment>
<evidence type="ECO:0000313" key="2">
    <source>
        <dbReference type="Proteomes" id="UP000663992"/>
    </source>
</evidence>
<dbReference type="EMBL" id="JAFKCS010000099">
    <property type="protein sequence ID" value="MBN7822566.1"/>
    <property type="molecule type" value="Genomic_DNA"/>
</dbReference>
<gene>
    <name evidence="1" type="ORF">J0A65_22075</name>
</gene>
<organism evidence="1 2">
    <name type="scientific">Bowmanella yangjiangensis</name>
    <dbReference type="NCBI Taxonomy" id="2811230"/>
    <lineage>
        <taxon>Bacteria</taxon>
        <taxon>Pseudomonadati</taxon>
        <taxon>Pseudomonadota</taxon>
        <taxon>Gammaproteobacteria</taxon>
        <taxon>Alteromonadales</taxon>
        <taxon>Alteromonadaceae</taxon>
        <taxon>Bowmanella</taxon>
    </lineage>
</organism>
<keyword evidence="2" id="KW-1185">Reference proteome</keyword>
<accession>A0ABS3D1R5</accession>